<dbReference type="Gene3D" id="1.10.260.40">
    <property type="entry name" value="lambda repressor-like DNA-binding domains"/>
    <property type="match status" value="1"/>
</dbReference>
<name>A0ABS5ADS2_9PSEU</name>
<dbReference type="InterPro" id="IPR010982">
    <property type="entry name" value="Lambda_DNA-bd_dom_sf"/>
</dbReference>
<organism evidence="2 3">
    <name type="scientific">Crossiella equi</name>
    <dbReference type="NCBI Taxonomy" id="130796"/>
    <lineage>
        <taxon>Bacteria</taxon>
        <taxon>Bacillati</taxon>
        <taxon>Actinomycetota</taxon>
        <taxon>Actinomycetes</taxon>
        <taxon>Pseudonocardiales</taxon>
        <taxon>Pseudonocardiaceae</taxon>
        <taxon>Crossiella</taxon>
    </lineage>
</organism>
<accession>A0ABS5ADS2</accession>
<dbReference type="InterPro" id="IPR001387">
    <property type="entry name" value="Cro/C1-type_HTH"/>
</dbReference>
<gene>
    <name evidence="2" type="ORF">JOF53_003607</name>
</gene>
<dbReference type="SMART" id="SM00530">
    <property type="entry name" value="HTH_XRE"/>
    <property type="match status" value="1"/>
</dbReference>
<dbReference type="PROSITE" id="PS50943">
    <property type="entry name" value="HTH_CROC1"/>
    <property type="match status" value="1"/>
</dbReference>
<feature type="domain" description="HTH cro/C1-type" evidence="1">
    <location>
        <begin position="17"/>
        <end position="71"/>
    </location>
</feature>
<evidence type="ECO:0000313" key="3">
    <source>
        <dbReference type="Proteomes" id="UP001519363"/>
    </source>
</evidence>
<dbReference type="SUPFAM" id="SSF47413">
    <property type="entry name" value="lambda repressor-like DNA-binding domains"/>
    <property type="match status" value="1"/>
</dbReference>
<dbReference type="Pfam" id="PF19054">
    <property type="entry name" value="DUF5753"/>
    <property type="match status" value="1"/>
</dbReference>
<sequence>MTGPITTASQRQVCRELRALRRSRKLTLQQVATELGCSITKVQRMETGRRGLKLNDVSTLLTLYEVPGAHREHLLSLITGLDDTRGWWQKPGARVPEQWRQAIAMEDEAVVIRDYNLGVVPVLLQNADYIRALLTAEYPDFDEPDLTHAISAHLTRQLILTRPNPPQVHCLIDESALHRPIGGPAVLAQQLRALTALATRPYVTMRLVPLNSRAHPGVLGSLTLLEFSDTQPMARRPGSEKFTDQDGIVARTRQDWSRIELAALPKDETKTLLRDYTRLL</sequence>
<evidence type="ECO:0000259" key="1">
    <source>
        <dbReference type="PROSITE" id="PS50943"/>
    </source>
</evidence>
<keyword evidence="3" id="KW-1185">Reference proteome</keyword>
<evidence type="ECO:0000313" key="2">
    <source>
        <dbReference type="EMBL" id="MBP2474735.1"/>
    </source>
</evidence>
<protein>
    <submittedName>
        <fullName evidence="2">Transcriptional regulator with XRE-family HTH domain</fullName>
    </submittedName>
</protein>
<proteinExistence type="predicted"/>
<dbReference type="CDD" id="cd00093">
    <property type="entry name" value="HTH_XRE"/>
    <property type="match status" value="1"/>
</dbReference>
<dbReference type="Pfam" id="PF13560">
    <property type="entry name" value="HTH_31"/>
    <property type="match status" value="1"/>
</dbReference>
<reference evidence="2 3" key="1">
    <citation type="submission" date="2021-03" db="EMBL/GenBank/DDBJ databases">
        <title>Sequencing the genomes of 1000 actinobacteria strains.</title>
        <authorList>
            <person name="Klenk H.-P."/>
        </authorList>
    </citation>
    <scope>NUCLEOTIDE SEQUENCE [LARGE SCALE GENOMIC DNA]</scope>
    <source>
        <strain evidence="2 3">DSM 44580</strain>
    </source>
</reference>
<dbReference type="Proteomes" id="UP001519363">
    <property type="component" value="Unassembled WGS sequence"/>
</dbReference>
<dbReference type="RefSeq" id="WP_158103675.1">
    <property type="nucleotide sequence ID" value="NZ_JAGIOO010000001.1"/>
</dbReference>
<dbReference type="EMBL" id="JAGIOO010000001">
    <property type="protein sequence ID" value="MBP2474735.1"/>
    <property type="molecule type" value="Genomic_DNA"/>
</dbReference>
<comment type="caution">
    <text evidence="2">The sequence shown here is derived from an EMBL/GenBank/DDBJ whole genome shotgun (WGS) entry which is preliminary data.</text>
</comment>
<dbReference type="InterPro" id="IPR043917">
    <property type="entry name" value="DUF5753"/>
</dbReference>